<dbReference type="Proteomes" id="UP000318349">
    <property type="component" value="Unassembled WGS sequence"/>
</dbReference>
<sequence>MFNKKLLVAALAFSALGNAQAARWSLVDTGLGFGFSDLSARLGGDTVVTGDVTDLEAGFGNAGLTGADFGIQPVASGDADTGYAHTLFVDTLGDSATTALYLGAAHTLGFAATSAGTASGYMATQDVAAYGMKLRIIGDAGEADGTPVMVNFSGIADMLVDAGLPATHTIGIDLDVTQAGMPGSSVSLSWLGNNSWPVDVSFASAVGQELDLTLALHLESTQTSGLSYTAGQHWVAGASAQFDGQLTVSAVPEPERYAMLLAGLGLVGLIARRRV</sequence>
<dbReference type="Pfam" id="PF07589">
    <property type="entry name" value="PEP-CTERM"/>
    <property type="match status" value="1"/>
</dbReference>
<evidence type="ECO:0000313" key="3">
    <source>
        <dbReference type="EMBL" id="TVO74802.1"/>
    </source>
</evidence>
<feature type="signal peptide" evidence="1">
    <location>
        <begin position="1"/>
        <end position="21"/>
    </location>
</feature>
<dbReference type="InterPro" id="IPR013424">
    <property type="entry name" value="Ice-binding_C"/>
</dbReference>
<dbReference type="EMBL" id="VMNI01000015">
    <property type="protein sequence ID" value="TVO74802.1"/>
    <property type="molecule type" value="Genomic_DNA"/>
</dbReference>
<dbReference type="NCBIfam" id="TIGR02595">
    <property type="entry name" value="PEP_CTERM"/>
    <property type="match status" value="1"/>
</dbReference>
<keyword evidence="1" id="KW-0732">Signal</keyword>
<protein>
    <submittedName>
        <fullName evidence="3">PEP-CTERM sorting domain-containing protein</fullName>
    </submittedName>
</protein>
<proteinExistence type="predicted"/>
<reference evidence="3 4" key="1">
    <citation type="submission" date="2019-07" db="EMBL/GenBank/DDBJ databases">
        <title>The pathways for chlorine oxyanion respiration interact through the shared metabolite chlorate.</title>
        <authorList>
            <person name="Barnum T.P."/>
            <person name="Cheng Y."/>
            <person name="Hill K.A."/>
            <person name="Lucas L.N."/>
            <person name="Carlson H.K."/>
            <person name="Coates J.D."/>
        </authorList>
    </citation>
    <scope>NUCLEOTIDE SEQUENCE [LARGE SCALE GENOMIC DNA]</scope>
    <source>
        <strain evidence="3 4">SFB-1</strain>
    </source>
</reference>
<organism evidence="3 4">
    <name type="scientific">Denitromonas halophila</name>
    <dbReference type="NCBI Taxonomy" id="1629404"/>
    <lineage>
        <taxon>Bacteria</taxon>
        <taxon>Pseudomonadati</taxon>
        <taxon>Pseudomonadota</taxon>
        <taxon>Betaproteobacteria</taxon>
        <taxon>Rhodocyclales</taxon>
        <taxon>Zoogloeaceae</taxon>
        <taxon>Denitromonas</taxon>
    </lineage>
</organism>
<dbReference type="AlphaFoldDB" id="A0A557SBL0"/>
<dbReference type="NCBIfam" id="NF038126">
    <property type="entry name" value="PEP_CTERM_FxDxF"/>
    <property type="match status" value="1"/>
</dbReference>
<gene>
    <name evidence="3" type="ORF">FHP89_15965</name>
</gene>
<comment type="caution">
    <text evidence="3">The sequence shown here is derived from an EMBL/GenBank/DDBJ whole genome shotgun (WGS) entry which is preliminary data.</text>
</comment>
<feature type="domain" description="Ice-binding protein C-terminal" evidence="2">
    <location>
        <begin position="250"/>
        <end position="274"/>
    </location>
</feature>
<evidence type="ECO:0000259" key="2">
    <source>
        <dbReference type="Pfam" id="PF07589"/>
    </source>
</evidence>
<evidence type="ECO:0000313" key="4">
    <source>
        <dbReference type="Proteomes" id="UP000318349"/>
    </source>
</evidence>
<name>A0A557SBL0_9RHOO</name>
<accession>A0A557SBL0</accession>
<evidence type="ECO:0000256" key="1">
    <source>
        <dbReference type="SAM" id="SignalP"/>
    </source>
</evidence>
<feature type="chain" id="PRO_5022126003" evidence="1">
    <location>
        <begin position="22"/>
        <end position="275"/>
    </location>
</feature>